<gene>
    <name evidence="8" type="ORF">LAFE_0F10396G</name>
</gene>
<dbReference type="PIRSF" id="PIRSF037505">
    <property type="entry name" value="Betaine_HMT"/>
    <property type="match status" value="1"/>
</dbReference>
<sequence>MRTPIVEYLQNEVVIMDGGQGTELERRGINVSHPLWSSLPFITKDAKQLEHIKEMYKDFIDAGSNALMTITYQASYDSLCKFSNGSVTTREQYDLFLEDIIRFTVQECITPDQYLLGSIGPYAAFLCNGAEYSGDYGSNEIDFIRYFEPQVQNFSQNPLIDMIAIETIPNIKELKCLLSSKFGEMVGSKPFYVSISTTEEGNLRDGTTWEDLCEEIHNLSDQVSSNLLFLGINCVNYHHCYATIERLNKRLDTLGCDSHLRFKVVYPNSGEIYDGETHSWSPNPHIAPNETWGFLVSKLLEQDCKVIGGCCRTTPKDIREIKKALEFSKNHRRNT</sequence>
<evidence type="ECO:0000256" key="2">
    <source>
        <dbReference type="ARBA" id="ARBA00022679"/>
    </source>
</evidence>
<keyword evidence="9" id="KW-1185">Reference proteome</keyword>
<dbReference type="STRING" id="4955.A0A1G4MFI8"/>
<dbReference type="OMA" id="CSQPEVI"/>
<dbReference type="Pfam" id="PF02574">
    <property type="entry name" value="S-methyl_trans"/>
    <property type="match status" value="1"/>
</dbReference>
<dbReference type="InterPro" id="IPR051486">
    <property type="entry name" value="Hcy_S-methyltransferase"/>
</dbReference>
<evidence type="ECO:0000256" key="6">
    <source>
        <dbReference type="PROSITE-ProRule" id="PRU00333"/>
    </source>
</evidence>
<evidence type="ECO:0000313" key="8">
    <source>
        <dbReference type="EMBL" id="SCW02610.1"/>
    </source>
</evidence>
<keyword evidence="2 6" id="KW-0808">Transferase</keyword>
<name>A0A1G4MFI8_LACFM</name>
<dbReference type="OrthoDB" id="261426at2759"/>
<evidence type="ECO:0000256" key="1">
    <source>
        <dbReference type="ARBA" id="ARBA00022603"/>
    </source>
</evidence>
<evidence type="ECO:0000256" key="3">
    <source>
        <dbReference type="ARBA" id="ARBA00022723"/>
    </source>
</evidence>
<keyword evidence="4 5" id="KW-0862">Zinc</keyword>
<feature type="domain" description="Hcy-binding" evidence="7">
    <location>
        <begin position="2"/>
        <end position="325"/>
    </location>
</feature>
<dbReference type="InterPro" id="IPR003726">
    <property type="entry name" value="HCY_dom"/>
</dbReference>
<evidence type="ECO:0000259" key="7">
    <source>
        <dbReference type="PROSITE" id="PS50970"/>
    </source>
</evidence>
<dbReference type="SUPFAM" id="SSF82282">
    <property type="entry name" value="Homocysteine S-methyltransferase"/>
    <property type="match status" value="1"/>
</dbReference>
<dbReference type="PANTHER" id="PTHR46015">
    <property type="entry name" value="ZGC:172121"/>
    <property type="match status" value="1"/>
</dbReference>
<dbReference type="PROSITE" id="PS50970">
    <property type="entry name" value="HCY"/>
    <property type="match status" value="1"/>
</dbReference>
<dbReference type="AlphaFoldDB" id="A0A1G4MFI8"/>
<proteinExistence type="predicted"/>
<reference evidence="9" key="1">
    <citation type="submission" date="2016-03" db="EMBL/GenBank/DDBJ databases">
        <authorList>
            <person name="Devillers H."/>
        </authorList>
    </citation>
    <scope>NUCLEOTIDE SEQUENCE [LARGE SCALE GENOMIC DNA]</scope>
</reference>
<dbReference type="Gene3D" id="3.20.20.330">
    <property type="entry name" value="Homocysteine-binding-like domain"/>
    <property type="match status" value="1"/>
</dbReference>
<dbReference type="GO" id="GO:0033528">
    <property type="term" value="P:S-methylmethionine cycle"/>
    <property type="evidence" value="ECO:0007669"/>
    <property type="project" value="TreeGrafter"/>
</dbReference>
<dbReference type="GO" id="GO:0008898">
    <property type="term" value="F:S-adenosylmethionine-homocysteine S-methyltransferase activity"/>
    <property type="evidence" value="ECO:0007669"/>
    <property type="project" value="TreeGrafter"/>
</dbReference>
<organism evidence="8 9">
    <name type="scientific">Lachancea fermentati</name>
    <name type="common">Zygosaccharomyces fermentati</name>
    <dbReference type="NCBI Taxonomy" id="4955"/>
    <lineage>
        <taxon>Eukaryota</taxon>
        <taxon>Fungi</taxon>
        <taxon>Dikarya</taxon>
        <taxon>Ascomycota</taxon>
        <taxon>Saccharomycotina</taxon>
        <taxon>Saccharomycetes</taxon>
        <taxon>Saccharomycetales</taxon>
        <taxon>Saccharomycetaceae</taxon>
        <taxon>Lachancea</taxon>
    </lineage>
</organism>
<evidence type="ECO:0000256" key="5">
    <source>
        <dbReference type="PIRSR" id="PIRSR037505-2"/>
    </source>
</evidence>
<dbReference type="PANTHER" id="PTHR46015:SF1">
    <property type="entry name" value="HOMOCYSTEINE S-METHYLTRANSFERASE-LIKE ISOFORM 1"/>
    <property type="match status" value="1"/>
</dbReference>
<comment type="cofactor">
    <cofactor evidence="5">
        <name>Zn(2+)</name>
        <dbReference type="ChEBI" id="CHEBI:29105"/>
    </cofactor>
    <text evidence="5">Binds 1 zinc ion per subunit.</text>
</comment>
<dbReference type="Proteomes" id="UP000190831">
    <property type="component" value="Chromosome F"/>
</dbReference>
<feature type="binding site" evidence="5 6">
    <location>
        <position position="311"/>
    </location>
    <ligand>
        <name>Zn(2+)</name>
        <dbReference type="ChEBI" id="CHEBI:29105"/>
    </ligand>
</feature>
<keyword evidence="3 5" id="KW-0479">Metal-binding</keyword>
<feature type="binding site" evidence="5 6">
    <location>
        <position position="234"/>
    </location>
    <ligand>
        <name>Zn(2+)</name>
        <dbReference type="ChEBI" id="CHEBI:29105"/>
    </ligand>
</feature>
<keyword evidence="1 6" id="KW-0489">Methyltransferase</keyword>
<dbReference type="InterPro" id="IPR017226">
    <property type="entry name" value="BHMT-like"/>
</dbReference>
<dbReference type="GO" id="GO:0032259">
    <property type="term" value="P:methylation"/>
    <property type="evidence" value="ECO:0007669"/>
    <property type="project" value="UniProtKB-KW"/>
</dbReference>
<dbReference type="GO" id="GO:0008270">
    <property type="term" value="F:zinc ion binding"/>
    <property type="evidence" value="ECO:0007669"/>
    <property type="project" value="InterPro"/>
</dbReference>
<dbReference type="GO" id="GO:0009086">
    <property type="term" value="P:methionine biosynthetic process"/>
    <property type="evidence" value="ECO:0007669"/>
    <property type="project" value="InterPro"/>
</dbReference>
<protein>
    <submittedName>
        <fullName evidence="8">LAFE_0F10396g1_1</fullName>
    </submittedName>
</protein>
<feature type="binding site" evidence="5 6">
    <location>
        <position position="310"/>
    </location>
    <ligand>
        <name>Zn(2+)</name>
        <dbReference type="ChEBI" id="CHEBI:29105"/>
    </ligand>
</feature>
<dbReference type="EMBL" id="LT598490">
    <property type="protein sequence ID" value="SCW02610.1"/>
    <property type="molecule type" value="Genomic_DNA"/>
</dbReference>
<evidence type="ECO:0000313" key="9">
    <source>
        <dbReference type="Proteomes" id="UP000190831"/>
    </source>
</evidence>
<accession>A0A1G4MFI8</accession>
<evidence type="ECO:0000256" key="4">
    <source>
        <dbReference type="ARBA" id="ARBA00022833"/>
    </source>
</evidence>
<dbReference type="InterPro" id="IPR036589">
    <property type="entry name" value="HCY_dom_sf"/>
</dbReference>